<name>A0A8S5UDU5_9CAUD</name>
<accession>A0A8S5UDU5</accession>
<sequence>MDDIEKLKAENSDLRTKVDELERNEYSLIEKLRKVSETNERLLRILENLSNGYVKKER</sequence>
<protein>
    <submittedName>
        <fullName evidence="1">Uncharacterized protein</fullName>
    </submittedName>
</protein>
<reference evidence="1" key="1">
    <citation type="journal article" date="2021" name="Proc. Natl. Acad. Sci. U.S.A.">
        <title>A Catalog of Tens of Thousands of Viruses from Human Metagenomes Reveals Hidden Associations with Chronic Diseases.</title>
        <authorList>
            <person name="Tisza M.J."/>
            <person name="Buck C.B."/>
        </authorList>
    </citation>
    <scope>NUCLEOTIDE SEQUENCE</scope>
    <source>
        <strain evidence="1">CtNLX12</strain>
    </source>
</reference>
<organism evidence="1">
    <name type="scientific">Siphoviridae sp. ctNLX12</name>
    <dbReference type="NCBI Taxonomy" id="2825469"/>
    <lineage>
        <taxon>Viruses</taxon>
        <taxon>Duplodnaviria</taxon>
        <taxon>Heunggongvirae</taxon>
        <taxon>Uroviricota</taxon>
        <taxon>Caudoviricetes</taxon>
    </lineage>
</organism>
<dbReference type="EMBL" id="BK016068">
    <property type="protein sequence ID" value="DAF92570.1"/>
    <property type="molecule type" value="Genomic_DNA"/>
</dbReference>
<proteinExistence type="predicted"/>
<evidence type="ECO:0000313" key="1">
    <source>
        <dbReference type="EMBL" id="DAF92570.1"/>
    </source>
</evidence>